<accession>A0A9W8XP53</accession>
<evidence type="ECO:0000256" key="2">
    <source>
        <dbReference type="ARBA" id="ARBA00022664"/>
    </source>
</evidence>
<dbReference type="PANTHER" id="PTHR15588:SF8">
    <property type="entry name" value="U6 SNRNA-ASSOCIATED SM-LIKE PROTEIN LSM1"/>
    <property type="match status" value="1"/>
</dbReference>
<name>A0A9W8XP53_9PLEO</name>
<dbReference type="SUPFAM" id="SSF50182">
    <property type="entry name" value="Sm-like ribonucleoproteins"/>
    <property type="match status" value="1"/>
</dbReference>
<evidence type="ECO:0000256" key="3">
    <source>
        <dbReference type="ARBA" id="ARBA00022884"/>
    </source>
</evidence>
<dbReference type="InterPro" id="IPR001163">
    <property type="entry name" value="Sm_dom_euk/arc"/>
</dbReference>
<dbReference type="InterPro" id="IPR010920">
    <property type="entry name" value="LSM_dom_sf"/>
</dbReference>
<comment type="similarity">
    <text evidence="1">Belongs to the snRNP Sm proteins family.</text>
</comment>
<feature type="compositionally biased region" description="Polar residues" evidence="5">
    <location>
        <begin position="17"/>
        <end position="31"/>
    </location>
</feature>
<dbReference type="Proteomes" id="UP001140513">
    <property type="component" value="Unassembled WGS sequence"/>
</dbReference>
<evidence type="ECO:0000259" key="6">
    <source>
        <dbReference type="PROSITE" id="PS52002"/>
    </source>
</evidence>
<evidence type="ECO:0000313" key="8">
    <source>
        <dbReference type="Proteomes" id="UP001140513"/>
    </source>
</evidence>
<dbReference type="InterPro" id="IPR047575">
    <property type="entry name" value="Sm"/>
</dbReference>
<reference evidence="7" key="1">
    <citation type="submission" date="2022-10" db="EMBL/GenBank/DDBJ databases">
        <title>Tapping the CABI collections for fungal endophytes: first genome assemblies for Collariella, Neodidymelliopsis, Ascochyta clinopodiicola, Didymella pomorum, Didymosphaeria variabile, Neocosmospora piperis and Neocucurbitaria cava.</title>
        <authorList>
            <person name="Hill R."/>
        </authorList>
    </citation>
    <scope>NUCLEOTIDE SEQUENCE</scope>
    <source>
        <strain evidence="7">IMI 356815</strain>
    </source>
</reference>
<protein>
    <recommendedName>
        <fullName evidence="6">Sm domain-containing protein</fullName>
    </recommendedName>
</protein>
<dbReference type="Pfam" id="PF01423">
    <property type="entry name" value="LSM"/>
    <property type="match status" value="1"/>
</dbReference>
<dbReference type="GO" id="GO:0006397">
    <property type="term" value="P:mRNA processing"/>
    <property type="evidence" value="ECO:0007669"/>
    <property type="project" value="UniProtKB-KW"/>
</dbReference>
<dbReference type="PANTHER" id="PTHR15588">
    <property type="entry name" value="LSM1"/>
    <property type="match status" value="1"/>
</dbReference>
<dbReference type="OrthoDB" id="10263346at2759"/>
<dbReference type="GO" id="GO:0003729">
    <property type="term" value="F:mRNA binding"/>
    <property type="evidence" value="ECO:0007669"/>
    <property type="project" value="TreeGrafter"/>
</dbReference>
<evidence type="ECO:0000313" key="7">
    <source>
        <dbReference type="EMBL" id="KAJ4356248.1"/>
    </source>
</evidence>
<dbReference type="GO" id="GO:0000290">
    <property type="term" value="P:deadenylation-dependent decapping of nuclear-transcribed mRNA"/>
    <property type="evidence" value="ECO:0007669"/>
    <property type="project" value="TreeGrafter"/>
</dbReference>
<evidence type="ECO:0000256" key="5">
    <source>
        <dbReference type="SAM" id="MobiDB-lite"/>
    </source>
</evidence>
<dbReference type="InterPro" id="IPR044642">
    <property type="entry name" value="PTHR15588"/>
</dbReference>
<dbReference type="GeneID" id="80907809"/>
<evidence type="ECO:0000256" key="4">
    <source>
        <dbReference type="ARBA" id="ARBA00023274"/>
    </source>
</evidence>
<dbReference type="RefSeq" id="XP_056073374.1">
    <property type="nucleotide sequence ID" value="XM_056213066.1"/>
</dbReference>
<dbReference type="SMART" id="SM00651">
    <property type="entry name" value="Sm"/>
    <property type="match status" value="1"/>
</dbReference>
<dbReference type="GO" id="GO:0000932">
    <property type="term" value="C:P-body"/>
    <property type="evidence" value="ECO:0007669"/>
    <property type="project" value="TreeGrafter"/>
</dbReference>
<feature type="region of interest" description="Disordered" evidence="5">
    <location>
        <begin position="1"/>
        <end position="76"/>
    </location>
</feature>
<dbReference type="Gene3D" id="2.30.30.100">
    <property type="match status" value="1"/>
</dbReference>
<dbReference type="PROSITE" id="PS52002">
    <property type="entry name" value="SM"/>
    <property type="match status" value="1"/>
</dbReference>
<keyword evidence="4" id="KW-0687">Ribonucleoprotein</keyword>
<evidence type="ECO:0000256" key="1">
    <source>
        <dbReference type="ARBA" id="ARBA00006850"/>
    </source>
</evidence>
<organism evidence="7 8">
    <name type="scientific">Didymosphaeria variabile</name>
    <dbReference type="NCBI Taxonomy" id="1932322"/>
    <lineage>
        <taxon>Eukaryota</taxon>
        <taxon>Fungi</taxon>
        <taxon>Dikarya</taxon>
        <taxon>Ascomycota</taxon>
        <taxon>Pezizomycotina</taxon>
        <taxon>Dothideomycetes</taxon>
        <taxon>Pleosporomycetidae</taxon>
        <taxon>Pleosporales</taxon>
        <taxon>Massarineae</taxon>
        <taxon>Didymosphaeriaceae</taxon>
        <taxon>Didymosphaeria</taxon>
    </lineage>
</organism>
<dbReference type="EMBL" id="JAPEUX010000003">
    <property type="protein sequence ID" value="KAJ4356248.1"/>
    <property type="molecule type" value="Genomic_DNA"/>
</dbReference>
<keyword evidence="8" id="KW-1185">Reference proteome</keyword>
<dbReference type="GO" id="GO:1990904">
    <property type="term" value="C:ribonucleoprotein complex"/>
    <property type="evidence" value="ECO:0007669"/>
    <property type="project" value="UniProtKB-KW"/>
</dbReference>
<gene>
    <name evidence="7" type="ORF">N0V89_004279</name>
</gene>
<proteinExistence type="inferred from homology"/>
<dbReference type="AlphaFoldDB" id="A0A9W8XP53"/>
<keyword evidence="3" id="KW-0694">RNA-binding</keyword>
<comment type="caution">
    <text evidence="7">The sequence shown here is derived from an EMBL/GenBank/DDBJ whole genome shotgun (WGS) entry which is preliminary data.</text>
</comment>
<keyword evidence="2" id="KW-0507">mRNA processing</keyword>
<sequence length="232" mass="25121">MSYDPNHPQGGPAGAQPNMNMSFNQMLQRSQQEQRKQEAPVEASGHPPQAIGYGGVYNATPPPQQLPPNALGGTRAPSAQSILPVDLPPQAFLTSSMLLDMVDKKVDVLLRDEKEYIGILRSYDQFANLVLTECTERIAARNPEASTDSPAPKWFICDVKLPGLMTIRGENVTICATVDLDGEDEPAGVKFAPEEQVRELANAQRNEKKASEARKAKAYKTAGIEAGFGMAA</sequence>
<feature type="domain" description="Sm" evidence="6">
    <location>
        <begin position="93"/>
        <end position="181"/>
    </location>
</feature>
<dbReference type="GO" id="GO:1990726">
    <property type="term" value="C:Lsm1-7-Pat1 complex"/>
    <property type="evidence" value="ECO:0007669"/>
    <property type="project" value="TreeGrafter"/>
</dbReference>